<feature type="domain" description="Fungal-type protein kinase" evidence="1">
    <location>
        <begin position="131"/>
        <end position="503"/>
    </location>
</feature>
<organism evidence="2 3">
    <name type="scientific">Hymenoscyphus fraxineus</name>
    <dbReference type="NCBI Taxonomy" id="746836"/>
    <lineage>
        <taxon>Eukaryota</taxon>
        <taxon>Fungi</taxon>
        <taxon>Dikarya</taxon>
        <taxon>Ascomycota</taxon>
        <taxon>Pezizomycotina</taxon>
        <taxon>Leotiomycetes</taxon>
        <taxon>Helotiales</taxon>
        <taxon>Helotiaceae</taxon>
        <taxon>Hymenoscyphus</taxon>
    </lineage>
</organism>
<dbReference type="OrthoDB" id="5584477at2759"/>
<dbReference type="EMBL" id="CAJVRL010000092">
    <property type="protein sequence ID" value="CAG8959632.1"/>
    <property type="molecule type" value="Genomic_DNA"/>
</dbReference>
<dbReference type="SUPFAM" id="SSF56112">
    <property type="entry name" value="Protein kinase-like (PK-like)"/>
    <property type="match status" value="1"/>
</dbReference>
<protein>
    <recommendedName>
        <fullName evidence="1">Fungal-type protein kinase domain-containing protein</fullName>
    </recommendedName>
</protein>
<dbReference type="InterPro" id="IPR011009">
    <property type="entry name" value="Kinase-like_dom_sf"/>
</dbReference>
<keyword evidence="3" id="KW-1185">Reference proteome</keyword>
<accession>A0A9N9PZE4</accession>
<reference evidence="2" key="1">
    <citation type="submission" date="2021-07" db="EMBL/GenBank/DDBJ databases">
        <authorList>
            <person name="Durling M."/>
        </authorList>
    </citation>
    <scope>NUCLEOTIDE SEQUENCE</scope>
</reference>
<comment type="caution">
    <text evidence="2">The sequence shown here is derived from an EMBL/GenBank/DDBJ whole genome shotgun (WGS) entry which is preliminary data.</text>
</comment>
<evidence type="ECO:0000259" key="1">
    <source>
        <dbReference type="Pfam" id="PF17667"/>
    </source>
</evidence>
<dbReference type="PANTHER" id="PTHR38248">
    <property type="entry name" value="FUNK1 6"/>
    <property type="match status" value="1"/>
</dbReference>
<gene>
    <name evidence="2" type="ORF">HYFRA_00001535</name>
</gene>
<evidence type="ECO:0000313" key="2">
    <source>
        <dbReference type="EMBL" id="CAG8959632.1"/>
    </source>
</evidence>
<dbReference type="Proteomes" id="UP000696280">
    <property type="component" value="Unassembled WGS sequence"/>
</dbReference>
<dbReference type="Gene3D" id="1.10.510.10">
    <property type="entry name" value="Transferase(Phosphotransferase) domain 1"/>
    <property type="match status" value="1"/>
</dbReference>
<dbReference type="AlphaFoldDB" id="A0A9N9PZE4"/>
<dbReference type="PANTHER" id="PTHR38248:SF2">
    <property type="entry name" value="FUNK1 11"/>
    <property type="match status" value="1"/>
</dbReference>
<dbReference type="InterPro" id="IPR040976">
    <property type="entry name" value="Pkinase_fungal"/>
</dbReference>
<evidence type="ECO:0000313" key="3">
    <source>
        <dbReference type="Proteomes" id="UP000696280"/>
    </source>
</evidence>
<proteinExistence type="predicted"/>
<name>A0A9N9PZE4_9HELO</name>
<dbReference type="Pfam" id="PF17667">
    <property type="entry name" value="Pkinase_fungal"/>
    <property type="match status" value="1"/>
</dbReference>
<sequence length="607" mass="68936">MDTEMTPSPSSHYNNQASLPSPKLSLSSLLEEAILEDINGYIFGAVEGFYEKYFVEKPWSNRTKIILQVLDLKFRDGRWTEFYKLKTYSGFCEWLLRFQSIFLTGQDTQYKYSKAPSHHFGGRIVLSLPNESSWASVQVIGEFRSGTYKAGFLRLCGQAREVFASQATRRFLHGFYVFGDMMELWVFDRSGLYSCDPFVISQHPDQLVNVMAGYFLMSQKERGGSTLMQEDSNGTYIKYQLDDSTSIASLYLDRQPIASTCTKDKNFISDGLVCYRARHSNSNKLDLVVKLKWRPTWGSFEKRILDLIKEKKVWGVVEPVFHGEFDSTKDLRGGLVFGSRLMFSNDDFRGSSATGILKYSEEVQSTSSQGTDPELEFAVPFKNRLFCCTVVSPIGRSLHTFETVSELLEAFRDAIKCHRSLYQDGKILHQEISDGNILICDSSSSSDPRGVLIDMEVARELRKIAKEGEIIGTGRFMSIGELTGSTHTYRHDLESFLYVLLYVIICGESEELPETSRLCDWTEGDRLQLGQMKQVDMQPEEFESIVSEFPEDLKNLSDLAKHLRWILFQGTTGGLWTGTDTSDEGTNALYEKMIHAFDTAIKSTVNS</sequence>